<dbReference type="Gene3D" id="1.10.260.40">
    <property type="entry name" value="lambda repressor-like DNA-binding domains"/>
    <property type="match status" value="1"/>
</dbReference>
<sequence length="355" mass="39679">MYENLLLYKYVNLNVLKEGDYMAVTLNDIARKAGVSLATVSLALNNSDKVNKDTKLKIKRIADKLNYVPNARARALVKKSTKTIGLVIPEVVNPFFAELAQSIKDYVRSQDFNVILCSTDYQSEEELRYINMFRSGQVDGAIFACVGDMMAQHNELIIKLVEENIPVVYVDRDGVDHDLIPVVKSDVYHAAYQAADYLISLGHKELAFAGQSVERLNGFKSALMKHGLDLKDKNVYYDYLKMEGGYTVGEKIAARKNKPEAVVCLNDEIAIGVIQALIAEKVKVPEEISVIGIDNIKMANFYNPSLTTVNIPVSQMGKKAAEILLKRISGQTLSPKEKFFIFPTELVIRDSSWKA</sequence>
<evidence type="ECO:0000256" key="2">
    <source>
        <dbReference type="ARBA" id="ARBA00023125"/>
    </source>
</evidence>
<dbReference type="PANTHER" id="PTHR30146:SF109">
    <property type="entry name" value="HTH-TYPE TRANSCRIPTIONAL REGULATOR GALS"/>
    <property type="match status" value="1"/>
</dbReference>
<dbReference type="InterPro" id="IPR010982">
    <property type="entry name" value="Lambda_DNA-bd_dom_sf"/>
</dbReference>
<dbReference type="EMBL" id="SNWX01000002">
    <property type="protein sequence ID" value="TDO94860.1"/>
    <property type="molecule type" value="Genomic_DNA"/>
</dbReference>
<dbReference type="InterPro" id="IPR001761">
    <property type="entry name" value="Peripla_BP/Lac1_sug-bd_dom"/>
</dbReference>
<accession>A0A4R6M338</accession>
<reference evidence="5 6" key="1">
    <citation type="submission" date="2019-03" db="EMBL/GenBank/DDBJ databases">
        <title>Subsurface microbial communities from deep shales in Ohio and West Virginia, USA.</title>
        <authorList>
            <person name="Wrighton K."/>
        </authorList>
    </citation>
    <scope>NUCLEOTIDE SEQUENCE [LARGE SCALE GENOMIC DNA]</scope>
    <source>
        <strain evidence="5 6">MA284_T2</strain>
    </source>
</reference>
<dbReference type="Pfam" id="PF00532">
    <property type="entry name" value="Peripla_BP_1"/>
    <property type="match status" value="1"/>
</dbReference>
<dbReference type="SUPFAM" id="SSF53822">
    <property type="entry name" value="Periplasmic binding protein-like I"/>
    <property type="match status" value="1"/>
</dbReference>
<evidence type="ECO:0000256" key="1">
    <source>
        <dbReference type="ARBA" id="ARBA00023015"/>
    </source>
</evidence>
<dbReference type="GO" id="GO:0003700">
    <property type="term" value="F:DNA-binding transcription factor activity"/>
    <property type="evidence" value="ECO:0007669"/>
    <property type="project" value="TreeGrafter"/>
</dbReference>
<dbReference type="AlphaFoldDB" id="A0A4R6M338"/>
<keyword evidence="1" id="KW-0805">Transcription regulation</keyword>
<keyword evidence="3" id="KW-0804">Transcription</keyword>
<proteinExistence type="predicted"/>
<protein>
    <submittedName>
        <fullName evidence="5">LacI family transcriptional regulator</fullName>
    </submittedName>
</protein>
<dbReference type="PROSITE" id="PS50932">
    <property type="entry name" value="HTH_LACI_2"/>
    <property type="match status" value="1"/>
</dbReference>
<dbReference type="GO" id="GO:0000976">
    <property type="term" value="F:transcription cis-regulatory region binding"/>
    <property type="evidence" value="ECO:0007669"/>
    <property type="project" value="TreeGrafter"/>
</dbReference>
<name>A0A4R6M338_9FIRM</name>
<gene>
    <name evidence="5" type="ORF">DFR79_102239</name>
</gene>
<comment type="caution">
    <text evidence="5">The sequence shown here is derived from an EMBL/GenBank/DDBJ whole genome shotgun (WGS) entry which is preliminary data.</text>
</comment>
<feature type="domain" description="HTH lacI-type" evidence="4">
    <location>
        <begin position="24"/>
        <end position="78"/>
    </location>
</feature>
<dbReference type="CDD" id="cd01392">
    <property type="entry name" value="HTH_LacI"/>
    <property type="match status" value="1"/>
</dbReference>
<dbReference type="SMART" id="SM00354">
    <property type="entry name" value="HTH_LACI"/>
    <property type="match status" value="1"/>
</dbReference>
<evidence type="ECO:0000259" key="4">
    <source>
        <dbReference type="PROSITE" id="PS50932"/>
    </source>
</evidence>
<dbReference type="PANTHER" id="PTHR30146">
    <property type="entry name" value="LACI-RELATED TRANSCRIPTIONAL REPRESSOR"/>
    <property type="match status" value="1"/>
</dbReference>
<keyword evidence="2" id="KW-0238">DNA-binding</keyword>
<dbReference type="Pfam" id="PF00356">
    <property type="entry name" value="LacI"/>
    <property type="match status" value="1"/>
</dbReference>
<dbReference type="CDD" id="cd06267">
    <property type="entry name" value="PBP1_LacI_sugar_binding-like"/>
    <property type="match status" value="1"/>
</dbReference>
<dbReference type="PROSITE" id="PS00356">
    <property type="entry name" value="HTH_LACI_1"/>
    <property type="match status" value="1"/>
</dbReference>
<evidence type="ECO:0000256" key="3">
    <source>
        <dbReference type="ARBA" id="ARBA00023163"/>
    </source>
</evidence>
<dbReference type="Proteomes" id="UP000295064">
    <property type="component" value="Unassembled WGS sequence"/>
</dbReference>
<evidence type="ECO:0000313" key="6">
    <source>
        <dbReference type="Proteomes" id="UP000295064"/>
    </source>
</evidence>
<organism evidence="5 6">
    <name type="scientific">Halanaerobium saccharolyticum</name>
    <dbReference type="NCBI Taxonomy" id="43595"/>
    <lineage>
        <taxon>Bacteria</taxon>
        <taxon>Bacillati</taxon>
        <taxon>Bacillota</taxon>
        <taxon>Clostridia</taxon>
        <taxon>Halanaerobiales</taxon>
        <taxon>Halanaerobiaceae</taxon>
        <taxon>Halanaerobium</taxon>
    </lineage>
</organism>
<dbReference type="Gene3D" id="3.40.50.2300">
    <property type="match status" value="2"/>
</dbReference>
<evidence type="ECO:0000313" key="5">
    <source>
        <dbReference type="EMBL" id="TDO94860.1"/>
    </source>
</evidence>
<dbReference type="InterPro" id="IPR028082">
    <property type="entry name" value="Peripla_BP_I"/>
</dbReference>
<dbReference type="InterPro" id="IPR000843">
    <property type="entry name" value="HTH_LacI"/>
</dbReference>
<dbReference type="SUPFAM" id="SSF47413">
    <property type="entry name" value="lambda repressor-like DNA-binding domains"/>
    <property type="match status" value="1"/>
</dbReference>